<name>A0A916XUX0_9HYPH</name>
<dbReference type="AlphaFoldDB" id="A0A916XUX0"/>
<keyword evidence="3" id="KW-1185">Reference proteome</keyword>
<evidence type="ECO:0000313" key="3">
    <source>
        <dbReference type="Proteomes" id="UP000613160"/>
    </source>
</evidence>
<comment type="caution">
    <text evidence="2">The sequence shown here is derived from an EMBL/GenBank/DDBJ whole genome shotgun (WGS) entry which is preliminary data.</text>
</comment>
<protein>
    <submittedName>
        <fullName evidence="2">Uncharacterized protein</fullName>
    </submittedName>
</protein>
<proteinExistence type="predicted"/>
<reference evidence="2" key="1">
    <citation type="journal article" date="2014" name="Int. J. Syst. Evol. Microbiol.">
        <title>Complete genome sequence of Corynebacterium casei LMG S-19264T (=DSM 44701T), isolated from a smear-ripened cheese.</title>
        <authorList>
            <consortium name="US DOE Joint Genome Institute (JGI-PGF)"/>
            <person name="Walter F."/>
            <person name="Albersmeier A."/>
            <person name="Kalinowski J."/>
            <person name="Ruckert C."/>
        </authorList>
    </citation>
    <scope>NUCLEOTIDE SEQUENCE</scope>
    <source>
        <strain evidence="2">CGMCC 1.15493</strain>
    </source>
</reference>
<sequence length="82" mass="8837">MEQVRFAKHFEPGESRSPARGTATLAWPLTLSLSKGAGPRTARDRGADPSCFDRLSMRGEAVAETMQKTRLRAGSGLAAPKH</sequence>
<reference evidence="2" key="2">
    <citation type="submission" date="2020-09" db="EMBL/GenBank/DDBJ databases">
        <authorList>
            <person name="Sun Q."/>
            <person name="Zhou Y."/>
        </authorList>
    </citation>
    <scope>NUCLEOTIDE SEQUENCE</scope>
    <source>
        <strain evidence="2">CGMCC 1.15493</strain>
    </source>
</reference>
<gene>
    <name evidence="2" type="ORF">GCM10011335_15060</name>
</gene>
<evidence type="ECO:0000256" key="1">
    <source>
        <dbReference type="SAM" id="MobiDB-lite"/>
    </source>
</evidence>
<accession>A0A916XUX0</accession>
<dbReference type="EMBL" id="BMJJ01000003">
    <property type="protein sequence ID" value="GGD13204.1"/>
    <property type="molecule type" value="Genomic_DNA"/>
</dbReference>
<organism evidence="2 3">
    <name type="scientific">Aureimonas glaciei</name>
    <dbReference type="NCBI Taxonomy" id="1776957"/>
    <lineage>
        <taxon>Bacteria</taxon>
        <taxon>Pseudomonadati</taxon>
        <taxon>Pseudomonadota</taxon>
        <taxon>Alphaproteobacteria</taxon>
        <taxon>Hyphomicrobiales</taxon>
        <taxon>Aurantimonadaceae</taxon>
        <taxon>Aureimonas</taxon>
    </lineage>
</organism>
<evidence type="ECO:0000313" key="2">
    <source>
        <dbReference type="EMBL" id="GGD13204.1"/>
    </source>
</evidence>
<feature type="region of interest" description="Disordered" evidence="1">
    <location>
        <begin position="1"/>
        <end position="21"/>
    </location>
</feature>
<dbReference type="Proteomes" id="UP000613160">
    <property type="component" value="Unassembled WGS sequence"/>
</dbReference>